<keyword evidence="2" id="KW-0812">Transmembrane</keyword>
<evidence type="ECO:0000313" key="3">
    <source>
        <dbReference type="EMBL" id="MBB5286993.1"/>
    </source>
</evidence>
<evidence type="ECO:0008006" key="5">
    <source>
        <dbReference type="Google" id="ProtNLM"/>
    </source>
</evidence>
<organism evidence="3 4">
    <name type="scientific">Rhabdobacter roseus</name>
    <dbReference type="NCBI Taxonomy" id="1655419"/>
    <lineage>
        <taxon>Bacteria</taxon>
        <taxon>Pseudomonadati</taxon>
        <taxon>Bacteroidota</taxon>
        <taxon>Cytophagia</taxon>
        <taxon>Cytophagales</taxon>
        <taxon>Cytophagaceae</taxon>
        <taxon>Rhabdobacter</taxon>
    </lineage>
</organism>
<accession>A0A840U0B3</accession>
<keyword evidence="2" id="KW-0472">Membrane</keyword>
<dbReference type="RefSeq" id="WP_184178655.1">
    <property type="nucleotide sequence ID" value="NZ_JACHGF010000013.1"/>
</dbReference>
<keyword evidence="4" id="KW-1185">Reference proteome</keyword>
<evidence type="ECO:0000313" key="4">
    <source>
        <dbReference type="Proteomes" id="UP000557307"/>
    </source>
</evidence>
<name>A0A840U0B3_9BACT</name>
<evidence type="ECO:0000256" key="1">
    <source>
        <dbReference type="SAM" id="MobiDB-lite"/>
    </source>
</evidence>
<feature type="region of interest" description="Disordered" evidence="1">
    <location>
        <begin position="111"/>
        <end position="221"/>
    </location>
</feature>
<reference evidence="3 4" key="1">
    <citation type="submission" date="2020-08" db="EMBL/GenBank/DDBJ databases">
        <title>Genomic Encyclopedia of Type Strains, Phase IV (KMG-IV): sequencing the most valuable type-strain genomes for metagenomic binning, comparative biology and taxonomic classification.</title>
        <authorList>
            <person name="Goeker M."/>
        </authorList>
    </citation>
    <scope>NUCLEOTIDE SEQUENCE [LARGE SCALE GENOMIC DNA]</scope>
    <source>
        <strain evidence="3 4">DSM 105074</strain>
    </source>
</reference>
<protein>
    <recommendedName>
        <fullName evidence="5">Outer membrane protein beta-barrel domain-containing protein</fullName>
    </recommendedName>
</protein>
<evidence type="ECO:0000256" key="2">
    <source>
        <dbReference type="SAM" id="Phobius"/>
    </source>
</evidence>
<gene>
    <name evidence="3" type="ORF">HNQ92_005155</name>
</gene>
<dbReference type="Proteomes" id="UP000557307">
    <property type="component" value="Unassembled WGS sequence"/>
</dbReference>
<dbReference type="EMBL" id="JACHGF010000013">
    <property type="protein sequence ID" value="MBB5286993.1"/>
    <property type="molecule type" value="Genomic_DNA"/>
</dbReference>
<comment type="caution">
    <text evidence="3">The sequence shown here is derived from an EMBL/GenBank/DDBJ whole genome shotgun (WGS) entry which is preliminary data.</text>
</comment>
<keyword evidence="2" id="KW-1133">Transmembrane helix</keyword>
<feature type="transmembrane region" description="Helical" evidence="2">
    <location>
        <begin position="49"/>
        <end position="70"/>
    </location>
</feature>
<feature type="compositionally biased region" description="Low complexity" evidence="1">
    <location>
        <begin position="122"/>
        <end position="140"/>
    </location>
</feature>
<sequence length="521" mass="57620">MADFDENEFDEGFRRVIEGQGAEPPPSAWANIRVAALERQLIRYQSAALWLKGIAGVLAVLLGVTGYLLYQAKSEPTEPLAMATPESKRNTVFITRTERVFVDRPVIRYVERQRPESKSQRLNSDPNPLNSNPNQSTQNNYDRNVTLNNPPDGANKIIGLSNNKKVLDPKQKTADGGQESTRSENLVDRKPDSNLDGKTPAETPAIDGPRGGKGTELATTSAEAEQKAAPINLNLLTAQPLLTSRTLSMPRLRYRLPASLLPKAPKIRIPLSEKLSLSAYVSPDWSKVDVRRDEADAFKYGDEELQAGIVAGIRAGLSLSKKWSLLAGVEFGQNTFDDGNKRLILNAETIDGQTAYFYRTALGTVGIPSDLLSTPVQPGDVVGLEVHEPIQRWVLNLPLSLRYDIWQKQFLLLEKLPLKFTVYGLLGGYAQLPLRQEGVVEIYEDNGREFTGEVKNFRNLRPSYGINLGAGAELGFARHISVFVEPNYSQGLSSVVKDMPLRTSINGFGVKFGARWEFGKK</sequence>
<dbReference type="AlphaFoldDB" id="A0A840U0B3"/>
<proteinExistence type="predicted"/>
<feature type="compositionally biased region" description="Basic and acidic residues" evidence="1">
    <location>
        <begin position="181"/>
        <end position="195"/>
    </location>
</feature>